<evidence type="ECO:0000313" key="14">
    <source>
        <dbReference type="Proteomes" id="UP000507470"/>
    </source>
</evidence>
<organism evidence="13 14">
    <name type="scientific">Mytilus coruscus</name>
    <name type="common">Sea mussel</name>
    <dbReference type="NCBI Taxonomy" id="42192"/>
    <lineage>
        <taxon>Eukaryota</taxon>
        <taxon>Metazoa</taxon>
        <taxon>Spiralia</taxon>
        <taxon>Lophotrochozoa</taxon>
        <taxon>Mollusca</taxon>
        <taxon>Bivalvia</taxon>
        <taxon>Autobranchia</taxon>
        <taxon>Pteriomorphia</taxon>
        <taxon>Mytilida</taxon>
        <taxon>Mytiloidea</taxon>
        <taxon>Mytilidae</taxon>
        <taxon>Mytilinae</taxon>
        <taxon>Mytilus</taxon>
    </lineage>
</organism>
<evidence type="ECO:0000256" key="2">
    <source>
        <dbReference type="ARBA" id="ARBA00022723"/>
    </source>
</evidence>
<dbReference type="GO" id="GO:0004222">
    <property type="term" value="F:metalloendopeptidase activity"/>
    <property type="evidence" value="ECO:0007669"/>
    <property type="project" value="UniProtKB-UniRule"/>
</dbReference>
<dbReference type="CDD" id="cd04280">
    <property type="entry name" value="ZnMc_astacin_like"/>
    <property type="match status" value="1"/>
</dbReference>
<feature type="compositionally biased region" description="Basic and acidic residues" evidence="10">
    <location>
        <begin position="149"/>
        <end position="170"/>
    </location>
</feature>
<dbReference type="InterPro" id="IPR034035">
    <property type="entry name" value="Astacin-like_dom"/>
</dbReference>
<feature type="signal peptide" evidence="9">
    <location>
        <begin position="1"/>
        <end position="19"/>
    </location>
</feature>
<feature type="domain" description="Peptidase M12A" evidence="12">
    <location>
        <begin position="191"/>
        <end position="399"/>
    </location>
</feature>
<dbReference type="PRINTS" id="PR00480">
    <property type="entry name" value="ASTACIN"/>
</dbReference>
<feature type="binding site" evidence="8">
    <location>
        <position position="295"/>
    </location>
    <ligand>
        <name>Zn(2+)</name>
        <dbReference type="ChEBI" id="CHEBI:29105"/>
        <note>catalytic</note>
    </ligand>
</feature>
<dbReference type="GO" id="GO:0008270">
    <property type="term" value="F:zinc ion binding"/>
    <property type="evidence" value="ECO:0007669"/>
    <property type="project" value="UniProtKB-UniRule"/>
</dbReference>
<dbReference type="PANTHER" id="PTHR10127:SF780">
    <property type="entry name" value="METALLOENDOPEPTIDASE"/>
    <property type="match status" value="1"/>
</dbReference>
<dbReference type="InterPro" id="IPR001506">
    <property type="entry name" value="Peptidase_M12A"/>
</dbReference>
<feature type="chain" id="PRO_5027153885" description="Metalloendopeptidase" evidence="9">
    <location>
        <begin position="20"/>
        <end position="503"/>
    </location>
</feature>
<accession>A0A6J8D4X6</accession>
<evidence type="ECO:0000256" key="7">
    <source>
        <dbReference type="PROSITE-ProRule" id="PRU00059"/>
    </source>
</evidence>
<feature type="region of interest" description="Disordered" evidence="10">
    <location>
        <begin position="148"/>
        <end position="170"/>
    </location>
</feature>
<evidence type="ECO:0000259" key="12">
    <source>
        <dbReference type="PROSITE" id="PS51864"/>
    </source>
</evidence>
<dbReference type="InterPro" id="IPR006026">
    <property type="entry name" value="Peptidase_Metallo"/>
</dbReference>
<feature type="domain" description="CUB" evidence="11">
    <location>
        <begin position="442"/>
        <end position="476"/>
    </location>
</feature>
<dbReference type="SMART" id="SM00235">
    <property type="entry name" value="ZnMc"/>
    <property type="match status" value="1"/>
</dbReference>
<dbReference type="OrthoDB" id="6161215at2759"/>
<name>A0A6J8D4X6_MYTCO</name>
<dbReference type="Proteomes" id="UP000507470">
    <property type="component" value="Unassembled WGS sequence"/>
</dbReference>
<gene>
    <name evidence="13" type="ORF">MCOR_36679</name>
</gene>
<keyword evidence="9" id="KW-0732">Signal</keyword>
<proteinExistence type="predicted"/>
<dbReference type="Gene3D" id="3.40.390.10">
    <property type="entry name" value="Collagenase (Catalytic Domain)"/>
    <property type="match status" value="1"/>
</dbReference>
<feature type="binding site" evidence="8">
    <location>
        <position position="299"/>
    </location>
    <ligand>
        <name>Zn(2+)</name>
        <dbReference type="ChEBI" id="CHEBI:29105"/>
        <note>catalytic</note>
    </ligand>
</feature>
<keyword evidence="14" id="KW-1185">Reference proteome</keyword>
<reference evidence="13 14" key="1">
    <citation type="submission" date="2020-06" db="EMBL/GenBank/DDBJ databases">
        <authorList>
            <person name="Li R."/>
            <person name="Bekaert M."/>
        </authorList>
    </citation>
    <scope>NUCLEOTIDE SEQUENCE [LARGE SCALE GENOMIC DNA]</scope>
    <source>
        <strain evidence="14">wild</strain>
    </source>
</reference>
<evidence type="ECO:0000256" key="6">
    <source>
        <dbReference type="ARBA" id="ARBA00023157"/>
    </source>
</evidence>
<feature type="region of interest" description="Disordered" evidence="10">
    <location>
        <begin position="71"/>
        <end position="129"/>
    </location>
</feature>
<dbReference type="Pfam" id="PF01400">
    <property type="entry name" value="Astacin"/>
    <property type="match status" value="1"/>
</dbReference>
<dbReference type="AlphaFoldDB" id="A0A6J8D4X6"/>
<sequence>MVPVKFLVFFVLCLEISDAHYLKKSFKDLSNDGTEDFQTEIRNYRNSLGREVRLKDLDKYSVDDIAGSEDTLLNVEDETQRDLDETLEDVDETQRDLDGTSEDVDDPAKEEEKLEEITNNGGDLLDQDNVNQDSTLAKMIESMIVEVNGQDKKPKGLHPESDRKEKEDSMDMVKYTHQQLVDMGVEQEKENDLQRNFEFDNTYWEKGIVPYTIKGSLSNTKERKIIETAIKELARKTCIQLVPKGSTETQGLGHTTYIEFIDSYGCWSFVGRFSSGSQHISLQNPYCVHHSIIQHEIMHAIGMWHEQSRLDRDNYIRILKGNVEEGREHNFDKHNTSDTRPYDAESVMQYNLYAFGKPIGNRKAKTIEFIDKDLEFLADLDAGLDFYDVADITDAYQCAAHCKGSSRPKCENGGFVDHNCKCFCPSGLKGGNCQTVETSSACGGIVYVSELYVTEIRTPNWPSPYPVGTKCTWLIKDGSVTLVLPCNVSVLPCDGSVLSCSPI</sequence>
<dbReference type="PROSITE" id="PS51864">
    <property type="entry name" value="ASTACIN"/>
    <property type="match status" value="1"/>
</dbReference>
<keyword evidence="5 8" id="KW-0482">Metalloprotease</keyword>
<keyword evidence="1 8" id="KW-0645">Protease</keyword>
<dbReference type="GO" id="GO:0006508">
    <property type="term" value="P:proteolysis"/>
    <property type="evidence" value="ECO:0007669"/>
    <property type="project" value="UniProtKB-KW"/>
</dbReference>
<feature type="compositionally biased region" description="Basic and acidic residues" evidence="10">
    <location>
        <begin position="106"/>
        <end position="116"/>
    </location>
</feature>
<evidence type="ECO:0000256" key="10">
    <source>
        <dbReference type="SAM" id="MobiDB-lite"/>
    </source>
</evidence>
<evidence type="ECO:0000256" key="4">
    <source>
        <dbReference type="ARBA" id="ARBA00022833"/>
    </source>
</evidence>
<keyword evidence="3 8" id="KW-0378">Hydrolase</keyword>
<protein>
    <recommendedName>
        <fullName evidence="9">Metalloendopeptidase</fullName>
        <ecNumber evidence="9">3.4.24.-</ecNumber>
    </recommendedName>
</protein>
<evidence type="ECO:0000256" key="9">
    <source>
        <dbReference type="RuleBase" id="RU361183"/>
    </source>
</evidence>
<keyword evidence="4 8" id="KW-0862">Zinc</keyword>
<dbReference type="InterPro" id="IPR024079">
    <property type="entry name" value="MetalloPept_cat_dom_sf"/>
</dbReference>
<feature type="binding site" evidence="8">
    <location>
        <position position="305"/>
    </location>
    <ligand>
        <name>Zn(2+)</name>
        <dbReference type="ChEBI" id="CHEBI:29105"/>
        <note>catalytic</note>
    </ligand>
</feature>
<evidence type="ECO:0000313" key="13">
    <source>
        <dbReference type="EMBL" id="CAC5402731.1"/>
    </source>
</evidence>
<keyword evidence="2 8" id="KW-0479">Metal-binding</keyword>
<dbReference type="PROSITE" id="PS01180">
    <property type="entry name" value="CUB"/>
    <property type="match status" value="1"/>
</dbReference>
<dbReference type="EMBL" id="CACVKT020006616">
    <property type="protein sequence ID" value="CAC5402731.1"/>
    <property type="molecule type" value="Genomic_DNA"/>
</dbReference>
<evidence type="ECO:0000259" key="11">
    <source>
        <dbReference type="PROSITE" id="PS01180"/>
    </source>
</evidence>
<dbReference type="EC" id="3.4.24.-" evidence="9"/>
<dbReference type="PANTHER" id="PTHR10127">
    <property type="entry name" value="DISCOIDIN, CUB, EGF, LAMININ , AND ZINC METALLOPROTEASE DOMAIN CONTAINING"/>
    <property type="match status" value="1"/>
</dbReference>
<evidence type="ECO:0000256" key="8">
    <source>
        <dbReference type="PROSITE-ProRule" id="PRU01211"/>
    </source>
</evidence>
<comment type="caution">
    <text evidence="7">Lacks conserved residue(s) required for the propagation of feature annotation.</text>
</comment>
<keyword evidence="6" id="KW-1015">Disulfide bond</keyword>
<dbReference type="InterPro" id="IPR000859">
    <property type="entry name" value="CUB_dom"/>
</dbReference>
<comment type="cofactor">
    <cofactor evidence="8 9">
        <name>Zn(2+)</name>
        <dbReference type="ChEBI" id="CHEBI:29105"/>
    </cofactor>
    <text evidence="8 9">Binds 1 zinc ion per subunit.</text>
</comment>
<evidence type="ECO:0000256" key="5">
    <source>
        <dbReference type="ARBA" id="ARBA00023049"/>
    </source>
</evidence>
<evidence type="ECO:0000256" key="1">
    <source>
        <dbReference type="ARBA" id="ARBA00022670"/>
    </source>
</evidence>
<feature type="active site" evidence="8">
    <location>
        <position position="296"/>
    </location>
</feature>
<evidence type="ECO:0000256" key="3">
    <source>
        <dbReference type="ARBA" id="ARBA00022801"/>
    </source>
</evidence>
<dbReference type="SUPFAM" id="SSF55486">
    <property type="entry name" value="Metalloproteases ('zincins'), catalytic domain"/>
    <property type="match status" value="1"/>
</dbReference>